<dbReference type="AlphaFoldDB" id="A0A656PNM1"/>
<dbReference type="PANTHER" id="PTHR43000">
    <property type="entry name" value="DTDP-D-GLUCOSE 4,6-DEHYDRATASE-RELATED"/>
    <property type="match status" value="1"/>
</dbReference>
<evidence type="ECO:0000256" key="5">
    <source>
        <dbReference type="ARBA" id="ARBA00023027"/>
    </source>
</evidence>
<keyword evidence="6 7" id="KW-0456">Lyase</keyword>
<evidence type="ECO:0000313" key="9">
    <source>
        <dbReference type="EMBL" id="HCQ40241.1"/>
    </source>
</evidence>
<evidence type="ECO:0000256" key="2">
    <source>
        <dbReference type="ARBA" id="ARBA00001911"/>
    </source>
</evidence>
<dbReference type="Gene3D" id="3.40.50.720">
    <property type="entry name" value="NAD(P)-binding Rossmann-like Domain"/>
    <property type="match status" value="1"/>
</dbReference>
<proteinExistence type="inferred from homology"/>
<comment type="cofactor">
    <cofactor evidence="2 7">
        <name>NAD(+)</name>
        <dbReference type="ChEBI" id="CHEBI:57540"/>
    </cofactor>
</comment>
<comment type="caution">
    <text evidence="9">The sequence shown here is derived from an EMBL/GenBank/DDBJ whole genome shotgun (WGS) entry which is preliminary data.</text>
</comment>
<evidence type="ECO:0000256" key="3">
    <source>
        <dbReference type="ARBA" id="ARBA00008178"/>
    </source>
</evidence>
<dbReference type="GO" id="GO:0008460">
    <property type="term" value="F:dTDP-glucose 4,6-dehydratase activity"/>
    <property type="evidence" value="ECO:0007669"/>
    <property type="project" value="UniProtKB-EC"/>
</dbReference>
<evidence type="ECO:0000256" key="1">
    <source>
        <dbReference type="ARBA" id="ARBA00001539"/>
    </source>
</evidence>
<gene>
    <name evidence="9" type="primary">rfbB</name>
    <name evidence="9" type="ORF">DIU24_00850</name>
</gene>
<dbReference type="Pfam" id="PF16363">
    <property type="entry name" value="GDP_Man_Dehyd"/>
    <property type="match status" value="1"/>
</dbReference>
<comment type="similarity">
    <text evidence="3 7">Belongs to the NAD(P)-dependent epimerase/dehydratase family. dTDP-glucose dehydratase subfamily.</text>
</comment>
<evidence type="ECO:0000256" key="4">
    <source>
        <dbReference type="ARBA" id="ARBA00011990"/>
    </source>
</evidence>
<protein>
    <recommendedName>
        <fullName evidence="4 7">dTDP-glucose 4,6-dehydratase</fullName>
        <ecNumber evidence="4 7">4.2.1.46</ecNumber>
    </recommendedName>
</protein>
<dbReference type="CDD" id="cd05246">
    <property type="entry name" value="dTDP_GD_SDR_e"/>
    <property type="match status" value="1"/>
</dbReference>
<evidence type="ECO:0000256" key="6">
    <source>
        <dbReference type="ARBA" id="ARBA00023239"/>
    </source>
</evidence>
<evidence type="ECO:0000256" key="7">
    <source>
        <dbReference type="RuleBase" id="RU004473"/>
    </source>
</evidence>
<dbReference type="GO" id="GO:0009225">
    <property type="term" value="P:nucleotide-sugar metabolic process"/>
    <property type="evidence" value="ECO:0007669"/>
    <property type="project" value="InterPro"/>
</dbReference>
<accession>A0A656PNM1</accession>
<dbReference type="InterPro" id="IPR036291">
    <property type="entry name" value="NAD(P)-bd_dom_sf"/>
</dbReference>
<reference evidence="9 10" key="1">
    <citation type="journal article" date="2018" name="Nat. Biotechnol.">
        <title>A standardized bacterial taxonomy based on genome phylogeny substantially revises the tree of life.</title>
        <authorList>
            <person name="Parks D.H."/>
            <person name="Chuvochina M."/>
            <person name="Waite D.W."/>
            <person name="Rinke C."/>
            <person name="Skarshewski A."/>
            <person name="Chaumeil P.A."/>
            <person name="Hugenholtz P."/>
        </authorList>
    </citation>
    <scope>NUCLEOTIDE SEQUENCE [LARGE SCALE GENOMIC DNA]</scope>
    <source>
        <strain evidence="9">UBA12021</strain>
    </source>
</reference>
<dbReference type="SUPFAM" id="SSF51735">
    <property type="entry name" value="NAD(P)-binding Rossmann-fold domains"/>
    <property type="match status" value="1"/>
</dbReference>
<evidence type="ECO:0000313" key="10">
    <source>
        <dbReference type="Proteomes" id="UP000262056"/>
    </source>
</evidence>
<organism evidence="9 10">
    <name type="scientific">candidate division WWE3 bacterium</name>
    <dbReference type="NCBI Taxonomy" id="2053526"/>
    <lineage>
        <taxon>Bacteria</taxon>
        <taxon>Katanobacteria</taxon>
    </lineage>
</organism>
<sequence>MKILITGGCGFIGSNFVRFWSKKYPKDEIVVLDKLTYAGHKENLKGVEHVFIKGDICDASAVKKAMKSADVVVHFAAESHVDRSIMEPGVFMQTNVIGTHILLEEALRQKVKLFHHVSTDEVFGSLPVDRPDLRFNESTNYSPNSPYSASKAASDHLVRAYHKTFGLPVTITNTSNNYGPYQDPEKLIPRFITGLIEGKKVPLMGNGENVRDWCYVEDHCTAMDAVIGSALKDKKILGETFCVGGDSEKTNLETTNILLKIFAKDSSWIEKIPHRLGHDERYAIDSSKIKKVLGWEPANNFEKSLVETVRWYKDNEWWWKPLKEGRPLIDPDVQLKRANSV</sequence>
<feature type="domain" description="NAD(P)-binding" evidence="8">
    <location>
        <begin position="4"/>
        <end position="305"/>
    </location>
</feature>
<dbReference type="Gene3D" id="3.90.25.10">
    <property type="entry name" value="UDP-galactose 4-epimerase, domain 1"/>
    <property type="match status" value="1"/>
</dbReference>
<dbReference type="Proteomes" id="UP000262056">
    <property type="component" value="Unassembled WGS sequence"/>
</dbReference>
<evidence type="ECO:0000259" key="8">
    <source>
        <dbReference type="Pfam" id="PF16363"/>
    </source>
</evidence>
<dbReference type="InterPro" id="IPR005888">
    <property type="entry name" value="dTDP_Gluc_deHydtase"/>
</dbReference>
<comment type="catalytic activity">
    <reaction evidence="1 7">
        <text>dTDP-alpha-D-glucose = dTDP-4-dehydro-6-deoxy-alpha-D-glucose + H2O</text>
        <dbReference type="Rhea" id="RHEA:17221"/>
        <dbReference type="ChEBI" id="CHEBI:15377"/>
        <dbReference type="ChEBI" id="CHEBI:57477"/>
        <dbReference type="ChEBI" id="CHEBI:57649"/>
        <dbReference type="EC" id="4.2.1.46"/>
    </reaction>
</comment>
<dbReference type="EC" id="4.2.1.46" evidence="4 7"/>
<name>A0A656PNM1_UNCKA</name>
<dbReference type="NCBIfam" id="TIGR01181">
    <property type="entry name" value="dTDP_gluc_dehyt"/>
    <property type="match status" value="1"/>
</dbReference>
<dbReference type="InterPro" id="IPR016040">
    <property type="entry name" value="NAD(P)-bd_dom"/>
</dbReference>
<dbReference type="EMBL" id="DQFB01000003">
    <property type="protein sequence ID" value="HCQ40241.1"/>
    <property type="molecule type" value="Genomic_DNA"/>
</dbReference>
<keyword evidence="5" id="KW-0520">NAD</keyword>